<sequence length="735" mass="79888">MEGIIEALQRFAIERPNQIALLGEDWDKDDAEGYRPCQLSYARLLAEVERAEQQIISSGCKCIALRAENGFDWAIADLASMKANITLVPVPMFFSAAQVKHLLASARIDAVCGDWHCVLDDGNHKEKPISLIAGLPLYQYRPEQEAMADLPLPAQTAKITFTSGSTGQPKGVCLSQAHLEQVANVLSASLLASGTDIERHMVLLPLSTLLENVTGLYIPLLLGATSVIVRGEAVGLTGSSQFNGAVFAQALAKYQPQSLVVTPALLTALTRIAGQAPGLIQPLRFVAVGGAKVSPALLQQAHQSGIPAYEGYGLSECGSVVSLNLPGAMKPGSCGRVLPHCQVSVADDGEVMVAGAAMLGYAGETCSLEVVATGDLGYIDNEQFLHITGRKKNQLITAYGRNISPEWIESETQTIAGLEQFVVLGEGKNALAAVVFSSRPDLIEAGIERLNAGFPDYARIKHVVVSPDPLLSISGLMTSNGRPRRDAIADYFHNELFEKENVMSQIPSFFNVLKQQTADAQSYMYSAPVFEACAQGQITMQTYTAFLTQAYHHVKHTVPLLMGCGSRLPEQYEWLRQALAEYIEEEKGHHEWILDDIRACQADAEAVKYNQGEGRVCTPIELMVAYLYHQIDRRNPMAFFGMVWVLEGTSVNVGGQMANMIQSTLGLPDKAMVYLTSHSTLDQEHIKLFEGLMNKIDDPVDQQAVIDGANMVFRLYGEMLHSLSQPVHARSANAA</sequence>
<dbReference type="SUPFAM" id="SSF56801">
    <property type="entry name" value="Acetyl-CoA synthetase-like"/>
    <property type="match status" value="1"/>
</dbReference>
<evidence type="ECO:0000259" key="1">
    <source>
        <dbReference type="Pfam" id="PF00501"/>
    </source>
</evidence>
<dbReference type="OrthoDB" id="9803968at2"/>
<dbReference type="InterPro" id="IPR000873">
    <property type="entry name" value="AMP-dep_synth/lig_dom"/>
</dbReference>
<comment type="caution">
    <text evidence="2">The sequence shown here is derived from an EMBL/GenBank/DDBJ whole genome shotgun (WGS) entry which is preliminary data.</text>
</comment>
<protein>
    <submittedName>
        <fullName evidence="2">Long-chain fatty acid--CoA ligase</fullName>
    </submittedName>
</protein>
<dbReference type="SUPFAM" id="SSF48613">
    <property type="entry name" value="Heme oxygenase-like"/>
    <property type="match status" value="1"/>
</dbReference>
<proteinExistence type="predicted"/>
<dbReference type="PROSITE" id="PS00455">
    <property type="entry name" value="AMP_BINDING"/>
    <property type="match status" value="1"/>
</dbReference>
<dbReference type="InterPro" id="IPR016084">
    <property type="entry name" value="Haem_Oase-like_multi-hlx"/>
</dbReference>
<dbReference type="EMBL" id="PYMC01000006">
    <property type="protein sequence ID" value="PSW05139.1"/>
    <property type="molecule type" value="Genomic_DNA"/>
</dbReference>
<dbReference type="SMART" id="SM01236">
    <property type="entry name" value="Haem_oxygenase_2"/>
    <property type="match status" value="1"/>
</dbReference>
<dbReference type="AlphaFoldDB" id="A0A2T3MZ50"/>
<evidence type="ECO:0000313" key="3">
    <source>
        <dbReference type="Proteomes" id="UP000240904"/>
    </source>
</evidence>
<name>A0A2T3MZ50_9GAMM</name>
<dbReference type="Pfam" id="PF00501">
    <property type="entry name" value="AMP-binding"/>
    <property type="match status" value="1"/>
</dbReference>
<gene>
    <name evidence="2" type="ORF">C9I89_10130</name>
</gene>
<dbReference type="InterPro" id="IPR020845">
    <property type="entry name" value="AMP-binding_CS"/>
</dbReference>
<keyword evidence="2" id="KW-0436">Ligase</keyword>
<dbReference type="PANTHER" id="PTHR43201">
    <property type="entry name" value="ACYL-COA SYNTHETASE"/>
    <property type="match status" value="1"/>
</dbReference>
<dbReference type="Gene3D" id="3.40.50.12780">
    <property type="entry name" value="N-terminal domain of ligase-like"/>
    <property type="match status" value="1"/>
</dbReference>
<feature type="domain" description="AMP-dependent synthetase/ligase" evidence="1">
    <location>
        <begin position="14"/>
        <end position="352"/>
    </location>
</feature>
<dbReference type="Proteomes" id="UP000240904">
    <property type="component" value="Unassembled WGS sequence"/>
</dbReference>
<keyword evidence="3" id="KW-1185">Reference proteome</keyword>
<accession>A0A2T3MZ50</accession>
<dbReference type="GO" id="GO:0006631">
    <property type="term" value="P:fatty acid metabolic process"/>
    <property type="evidence" value="ECO:0007669"/>
    <property type="project" value="TreeGrafter"/>
</dbReference>
<dbReference type="PANTHER" id="PTHR43201:SF32">
    <property type="entry name" value="2-SUCCINYLBENZOATE--COA LIGASE, CHLOROPLASTIC_PEROXISOMAL"/>
    <property type="match status" value="1"/>
</dbReference>
<dbReference type="Gene3D" id="1.20.910.10">
    <property type="entry name" value="Heme oxygenase-like"/>
    <property type="match status" value="1"/>
</dbReference>
<evidence type="ECO:0000313" key="2">
    <source>
        <dbReference type="EMBL" id="PSW05139.1"/>
    </source>
</evidence>
<organism evidence="2 3">
    <name type="scientific">Photobacterium lipolyticum</name>
    <dbReference type="NCBI Taxonomy" id="266810"/>
    <lineage>
        <taxon>Bacteria</taxon>
        <taxon>Pseudomonadati</taxon>
        <taxon>Pseudomonadota</taxon>
        <taxon>Gammaproteobacteria</taxon>
        <taxon>Vibrionales</taxon>
        <taxon>Vibrionaceae</taxon>
        <taxon>Photobacterium</taxon>
    </lineage>
</organism>
<dbReference type="Pfam" id="PF14518">
    <property type="entry name" value="Haem_oxygenas_2"/>
    <property type="match status" value="1"/>
</dbReference>
<dbReference type="InterPro" id="IPR042099">
    <property type="entry name" value="ANL_N_sf"/>
</dbReference>
<reference evidence="2 3" key="1">
    <citation type="submission" date="2018-03" db="EMBL/GenBank/DDBJ databases">
        <title>Whole genome sequencing of Histamine producing bacteria.</title>
        <authorList>
            <person name="Butler K."/>
        </authorList>
    </citation>
    <scope>NUCLEOTIDE SEQUENCE [LARGE SCALE GENOMIC DNA]</scope>
    <source>
        <strain evidence="2 3">DSM 16190</strain>
    </source>
</reference>
<dbReference type="GO" id="GO:0031956">
    <property type="term" value="F:medium-chain fatty acid-CoA ligase activity"/>
    <property type="evidence" value="ECO:0007669"/>
    <property type="project" value="TreeGrafter"/>
</dbReference>